<dbReference type="InterPro" id="IPR041320">
    <property type="entry name" value="CxC1"/>
</dbReference>
<sequence length="889" mass="101344">MWCEAYSNNWTTGTFPQEPVPFDCSCSPEEVSPRLVDLIDLQQRTTQGKSIPFCNCTSDVIRLLHYGFVASSAKRPRTAFSIPLLQFHYKLWQSTTVSTSGFTKALSAFLDSRHKKPLLARGSTKSRNFRLPFTYSSDLYCRILILKEQLLQEGLQTTNKQKWASKCPRCFGPRENEVKVDPDEPDFIIAMDGNYQQRHYAHASKDSPSNAQYPPTFLPPSEVNTSEALCESTDANVSGIEDPCALAHKAADDARNATTWQKCDDSGLFAGSCRHDIPLLYTNVYKSGEKLYYPISILGKIINSFPQSRIGVLYDIGCQLETHIQKRSFFSDRQSDLMFGTSVFHSYVHEWSCQVKYNPRLNKAWGLSDGEGLEQLWAFLSPLVSILRVSSRFRRLMAVHNRTFYYAAGLNETAGEWLLSKFASADDIIKTARIALDALNQLSNPHSVTAGTYTDDFFQQQWEDERAYHLETTRSYQEKQKKELGQLLCLEEQLETEWSCENLSPAQGIARARIVSRLSDQILEQRTRVGDPTMLENLTVPEHDKMLKIWYLKTDLRHKFLALIEEKKPLVRVCRPGEQTTLGTDGQQKLIELVRKRAQALRKVLNNYNKQVREFIRLFPERAHPRQLEYDELLKLEAEDAFWNDGLFTNRNEPWAVDPITQKGIRHLAAFNRGLEEQRRLGWEVRRAMRWAVERHDTLSHLILQMTTVTGGSNREWTELAAHPILQTLVAHPILQSLAAPKKTTVARSLLQSELVKIYQLQIAWQRTCITILNNTQQQLGDENLREHWSQQLEHIELGYYSMIPGSDTGAGEPVNGASETVRGGAGEESSELAPDPGLFQLNTDRDEDETDDEGYLQDISVIVNETMMEQLANDTEEVDEGGNANELE</sequence>
<protein>
    <submittedName>
        <fullName evidence="5">CxC1 domain-containing protein</fullName>
    </submittedName>
</protein>
<feature type="coiled-coil region" evidence="1">
    <location>
        <begin position="591"/>
        <end position="618"/>
    </location>
</feature>
<dbReference type="Pfam" id="PF18802">
    <property type="entry name" value="CxC1"/>
    <property type="match status" value="1"/>
</dbReference>
<evidence type="ECO:0000256" key="2">
    <source>
        <dbReference type="SAM" id="MobiDB-lite"/>
    </source>
</evidence>
<keyword evidence="6" id="KW-1185">Reference proteome</keyword>
<dbReference type="VEuPathDB" id="FungiDB:PTTG_25483"/>
<dbReference type="EMBL" id="ADAS02000004">
    <property type="protein sequence ID" value="OAV99208.1"/>
    <property type="molecule type" value="Genomic_DNA"/>
</dbReference>
<name>A0A180H3K3_PUCT1</name>
<dbReference type="EnsemblFungi" id="PTTG_25483-t43_1">
    <property type="protein sequence ID" value="PTTG_25483-t43_1-p1"/>
    <property type="gene ID" value="PTTG_25483"/>
</dbReference>
<dbReference type="PANTHER" id="PTHR33096:SF1">
    <property type="entry name" value="CXC1-LIKE CYSTEINE CLUSTER ASSOCIATED WITH KDZ TRANSPOSASES DOMAIN-CONTAINING PROTEIN"/>
    <property type="match status" value="1"/>
</dbReference>
<dbReference type="InterPro" id="IPR040521">
    <property type="entry name" value="KDZ"/>
</dbReference>
<reference evidence="4" key="1">
    <citation type="submission" date="2009-11" db="EMBL/GenBank/DDBJ databases">
        <authorList>
            <consortium name="The Broad Institute Genome Sequencing Platform"/>
            <person name="Ward D."/>
            <person name="Feldgarden M."/>
            <person name="Earl A."/>
            <person name="Young S.K."/>
            <person name="Zeng Q."/>
            <person name="Koehrsen M."/>
            <person name="Alvarado L."/>
            <person name="Berlin A."/>
            <person name="Bochicchio J."/>
            <person name="Borenstein D."/>
            <person name="Chapman S.B."/>
            <person name="Chen Z."/>
            <person name="Engels R."/>
            <person name="Freedman E."/>
            <person name="Gellesch M."/>
            <person name="Goldberg J."/>
            <person name="Griggs A."/>
            <person name="Gujja S."/>
            <person name="Heilman E."/>
            <person name="Heiman D."/>
            <person name="Hepburn T."/>
            <person name="Howarth C."/>
            <person name="Jen D."/>
            <person name="Larson L."/>
            <person name="Lewis B."/>
            <person name="Mehta T."/>
            <person name="Park D."/>
            <person name="Pearson M."/>
            <person name="Roberts A."/>
            <person name="Saif S."/>
            <person name="Shea T."/>
            <person name="Shenoy N."/>
            <person name="Sisk P."/>
            <person name="Stolte C."/>
            <person name="Sykes S."/>
            <person name="Thomson T."/>
            <person name="Walk T."/>
            <person name="White J."/>
            <person name="Yandava C."/>
            <person name="Izard J."/>
            <person name="Baranova O.V."/>
            <person name="Blanton J.M."/>
            <person name="Tanner A.C."/>
            <person name="Dewhirst F.E."/>
            <person name="Haas B."/>
            <person name="Nusbaum C."/>
            <person name="Birren B."/>
        </authorList>
    </citation>
    <scope>NUCLEOTIDE SEQUENCE [LARGE SCALE GENOMIC DNA]</scope>
    <source>
        <strain evidence="4">1-1 BBBD Race 1</strain>
    </source>
</reference>
<accession>A0A180H3K3</accession>
<evidence type="ECO:0000313" key="4">
    <source>
        <dbReference type="EMBL" id="OAV99208.1"/>
    </source>
</evidence>
<keyword evidence="1" id="KW-0175">Coiled coil</keyword>
<reference evidence="4" key="2">
    <citation type="submission" date="2016-05" db="EMBL/GenBank/DDBJ databases">
        <title>Comparative analysis highlights variable genome content of wheat rusts and divergence of the mating loci.</title>
        <authorList>
            <person name="Cuomo C.A."/>
            <person name="Bakkeren G."/>
            <person name="Szabo L."/>
            <person name="Khalil H."/>
            <person name="Joly D."/>
            <person name="Goldberg J."/>
            <person name="Young S."/>
            <person name="Zeng Q."/>
            <person name="Fellers J."/>
        </authorList>
    </citation>
    <scope>NUCLEOTIDE SEQUENCE [LARGE SCALE GENOMIC DNA]</scope>
    <source>
        <strain evidence="4">1-1 BBBD Race 1</strain>
    </source>
</reference>
<feature type="region of interest" description="Disordered" evidence="2">
    <location>
        <begin position="805"/>
        <end position="856"/>
    </location>
</feature>
<feature type="region of interest" description="Disordered" evidence="2">
    <location>
        <begin position="868"/>
        <end position="889"/>
    </location>
</feature>
<organism evidence="4">
    <name type="scientific">Puccinia triticina (isolate 1-1 / race 1 (BBBD))</name>
    <name type="common">Brown leaf rust fungus</name>
    <dbReference type="NCBI Taxonomy" id="630390"/>
    <lineage>
        <taxon>Eukaryota</taxon>
        <taxon>Fungi</taxon>
        <taxon>Dikarya</taxon>
        <taxon>Basidiomycota</taxon>
        <taxon>Pucciniomycotina</taxon>
        <taxon>Pucciniomycetes</taxon>
        <taxon>Pucciniales</taxon>
        <taxon>Pucciniaceae</taxon>
        <taxon>Puccinia</taxon>
    </lineage>
</organism>
<evidence type="ECO:0000313" key="6">
    <source>
        <dbReference type="Proteomes" id="UP000005240"/>
    </source>
</evidence>
<reference evidence="5" key="4">
    <citation type="submission" date="2025-05" db="UniProtKB">
        <authorList>
            <consortium name="EnsemblFungi"/>
        </authorList>
    </citation>
    <scope>IDENTIFICATION</scope>
    <source>
        <strain evidence="5">isolate 1-1 / race 1 (BBBD)</strain>
    </source>
</reference>
<dbReference type="AlphaFoldDB" id="A0A180H3K3"/>
<evidence type="ECO:0000313" key="5">
    <source>
        <dbReference type="EnsemblFungi" id="PTTG_25483-t43_1-p1"/>
    </source>
</evidence>
<proteinExistence type="predicted"/>
<reference evidence="5 6" key="3">
    <citation type="journal article" date="2017" name="G3 (Bethesda)">
        <title>Comparative analysis highlights variable genome content of wheat rusts and divergence of the mating loci.</title>
        <authorList>
            <person name="Cuomo C.A."/>
            <person name="Bakkeren G."/>
            <person name="Khalil H.B."/>
            <person name="Panwar V."/>
            <person name="Joly D."/>
            <person name="Linning R."/>
            <person name="Sakthikumar S."/>
            <person name="Song X."/>
            <person name="Adiconis X."/>
            <person name="Fan L."/>
            <person name="Goldberg J.M."/>
            <person name="Levin J.Z."/>
            <person name="Young S."/>
            <person name="Zeng Q."/>
            <person name="Anikster Y."/>
            <person name="Bruce M."/>
            <person name="Wang M."/>
            <person name="Yin C."/>
            <person name="McCallum B."/>
            <person name="Szabo L.J."/>
            <person name="Hulbert S."/>
            <person name="Chen X."/>
            <person name="Fellers J.P."/>
        </authorList>
    </citation>
    <scope>NUCLEOTIDE SEQUENCE</scope>
    <source>
        <strain evidence="5">isolate 1-1 / race 1 (BBBD)</strain>
        <strain evidence="6">Isolate 1-1 / race 1 (BBBD)</strain>
    </source>
</reference>
<dbReference type="STRING" id="630390.A0A180H3K3"/>
<gene>
    <name evidence="4" type="ORF">PTTG_25483</name>
</gene>
<evidence type="ECO:0000256" key="1">
    <source>
        <dbReference type="SAM" id="Coils"/>
    </source>
</evidence>
<dbReference type="Pfam" id="PF18758">
    <property type="entry name" value="KDZ"/>
    <property type="match status" value="1"/>
</dbReference>
<dbReference type="PANTHER" id="PTHR33096">
    <property type="entry name" value="CXC2 DOMAIN-CONTAINING PROTEIN"/>
    <property type="match status" value="1"/>
</dbReference>
<dbReference type="OrthoDB" id="2740778at2759"/>
<dbReference type="Proteomes" id="UP000005240">
    <property type="component" value="Unassembled WGS sequence"/>
</dbReference>
<evidence type="ECO:0000259" key="3">
    <source>
        <dbReference type="Pfam" id="PF18802"/>
    </source>
</evidence>
<feature type="compositionally biased region" description="Acidic residues" evidence="2">
    <location>
        <begin position="846"/>
        <end position="856"/>
    </location>
</feature>
<feature type="domain" description="CxC1-like cysteine cluster associated with KDZ transposases" evidence="3">
    <location>
        <begin position="9"/>
        <end position="113"/>
    </location>
</feature>